<keyword evidence="10" id="KW-0732">Signal</keyword>
<evidence type="ECO:0000256" key="26">
    <source>
        <dbReference type="ARBA" id="ARBA00053833"/>
    </source>
</evidence>
<evidence type="ECO:0000256" key="18">
    <source>
        <dbReference type="ARBA" id="ARBA00022946"/>
    </source>
</evidence>
<keyword evidence="13" id="KW-0256">Endoplasmic reticulum</keyword>
<feature type="domain" description="EF-hand" evidence="32">
    <location>
        <begin position="511"/>
        <end position="546"/>
    </location>
</feature>
<feature type="domain" description="EF-hand" evidence="32">
    <location>
        <begin position="678"/>
        <end position="702"/>
    </location>
</feature>
<dbReference type="Gene3D" id="6.10.250.3450">
    <property type="match status" value="1"/>
</dbReference>
<evidence type="ECO:0000256" key="8">
    <source>
        <dbReference type="ARBA" id="ARBA00022598"/>
    </source>
</evidence>
<dbReference type="GO" id="GO:0006099">
    <property type="term" value="P:tricarboxylic acid cycle"/>
    <property type="evidence" value="ECO:0007669"/>
    <property type="project" value="UniProtKB-UniRule"/>
</dbReference>
<dbReference type="InterPro" id="IPR018254">
    <property type="entry name" value="Ribosomal_uL29_CS"/>
</dbReference>
<dbReference type="PANTHER" id="PTHR11815">
    <property type="entry name" value="SUCCINYL-COA SYNTHETASE BETA CHAIN"/>
    <property type="match status" value="1"/>
</dbReference>
<dbReference type="Pfam" id="PF13202">
    <property type="entry name" value="EF-hand_5"/>
    <property type="match status" value="1"/>
</dbReference>
<keyword evidence="22" id="KW-0325">Glycoprotein</keyword>
<dbReference type="InterPro" id="IPR036049">
    <property type="entry name" value="Ribosomal_uL29_sf"/>
</dbReference>
<dbReference type="PROSITE" id="PS50222">
    <property type="entry name" value="EF_HAND_2"/>
    <property type="match status" value="5"/>
</dbReference>
<comment type="subunit">
    <text evidence="28">Interacts with PCSK6 (immature form including the propeptide); probably involved in the maturation and the secretion of PCSK6.</text>
</comment>
<dbReference type="Gene3D" id="3.30.1490.20">
    <property type="entry name" value="ATP-grasp fold, A domain"/>
    <property type="match status" value="1"/>
</dbReference>
<comment type="similarity">
    <text evidence="4">Belongs to the TRAPP small subunits family. BET3 subfamily.</text>
</comment>
<dbReference type="NCBIfam" id="TIGR01016">
    <property type="entry name" value="sucCoAbeta"/>
    <property type="match status" value="1"/>
</dbReference>
<evidence type="ECO:0000256" key="19">
    <source>
        <dbReference type="ARBA" id="ARBA00022980"/>
    </source>
</evidence>
<dbReference type="InterPro" id="IPR016721">
    <property type="entry name" value="Bet3"/>
</dbReference>
<evidence type="ECO:0000256" key="14">
    <source>
        <dbReference type="ARBA" id="ARBA00022837"/>
    </source>
</evidence>
<dbReference type="GO" id="GO:1990904">
    <property type="term" value="C:ribonucleoprotein complex"/>
    <property type="evidence" value="ECO:0007669"/>
    <property type="project" value="UniProtKB-KW"/>
</dbReference>
<dbReference type="FunFam" id="1.10.287.310:FF:000002">
    <property type="entry name" value="60S ribosomal protein L35"/>
    <property type="match status" value="1"/>
</dbReference>
<dbReference type="SUPFAM" id="SSF52210">
    <property type="entry name" value="Succinyl-CoA synthetase domains"/>
    <property type="match status" value="1"/>
</dbReference>
<dbReference type="PANTHER" id="PTHR11815:SF1">
    <property type="entry name" value="SUCCINATE--COA LIGASE [ADP-FORMING] SUBUNIT BETA, MITOCHONDRIAL"/>
    <property type="match status" value="1"/>
</dbReference>
<dbReference type="SUPFAM" id="SSF56059">
    <property type="entry name" value="Glutathione synthetase ATP-binding domain-like"/>
    <property type="match status" value="1"/>
</dbReference>
<evidence type="ECO:0000313" key="34">
    <source>
        <dbReference type="EMBL" id="KAH0809067.1"/>
    </source>
</evidence>
<dbReference type="InterPro" id="IPR011761">
    <property type="entry name" value="ATP-grasp"/>
</dbReference>
<dbReference type="PROSITE" id="PS01217">
    <property type="entry name" value="SUCCINYL_COA_LIG_3"/>
    <property type="match status" value="1"/>
</dbReference>
<evidence type="ECO:0000256" key="30">
    <source>
        <dbReference type="HAMAP-Rule" id="MF_03220"/>
    </source>
</evidence>
<keyword evidence="17" id="KW-0931">ER-Golgi transport</keyword>
<feature type="domain" description="EF-hand" evidence="32">
    <location>
        <begin position="703"/>
        <end position="738"/>
    </location>
</feature>
<evidence type="ECO:0000256" key="10">
    <source>
        <dbReference type="ARBA" id="ARBA00022729"/>
    </source>
</evidence>
<evidence type="ECO:0000256" key="11">
    <source>
        <dbReference type="ARBA" id="ARBA00022737"/>
    </source>
</evidence>
<dbReference type="GO" id="GO:0048193">
    <property type="term" value="P:Golgi vesicle transport"/>
    <property type="evidence" value="ECO:0007669"/>
    <property type="project" value="InterPro"/>
</dbReference>
<comment type="similarity">
    <text evidence="30">Belongs to the succinate/malate CoA ligase beta subunit family. ATP-specific subunit beta subfamily.</text>
</comment>
<dbReference type="GO" id="GO:0000287">
    <property type="term" value="F:magnesium ion binding"/>
    <property type="evidence" value="ECO:0007669"/>
    <property type="project" value="UniProtKB-UniRule"/>
</dbReference>
<dbReference type="InterPro" id="IPR011992">
    <property type="entry name" value="EF-hand-dom_pair"/>
</dbReference>
<dbReference type="Pfam" id="PF00755">
    <property type="entry name" value="Carn_acyltransf"/>
    <property type="match status" value="1"/>
</dbReference>
<dbReference type="InterPro" id="IPR039551">
    <property type="entry name" value="Cho/carn_acyl_trans"/>
</dbReference>
<feature type="site" description="Important for substrate specificity" evidence="30">
    <location>
        <position position="81"/>
    </location>
</feature>
<evidence type="ECO:0000256" key="7">
    <source>
        <dbReference type="ARBA" id="ARBA00022532"/>
    </source>
</evidence>
<evidence type="ECO:0000256" key="20">
    <source>
        <dbReference type="ARBA" id="ARBA00023034"/>
    </source>
</evidence>
<feature type="binding site" evidence="30">
    <location>
        <position position="244"/>
    </location>
    <ligand>
        <name>Mg(2+)</name>
        <dbReference type="ChEBI" id="CHEBI:18420"/>
    </ligand>
</feature>
<dbReference type="Proteomes" id="UP000719412">
    <property type="component" value="Unassembled WGS sequence"/>
</dbReference>
<keyword evidence="7 30" id="KW-0816">Tricarboxylic acid cycle</keyword>
<keyword evidence="23" id="KW-0143">Chaperone</keyword>
<keyword evidence="8 30" id="KW-0436">Ligase</keyword>
<dbReference type="InterPro" id="IPR002048">
    <property type="entry name" value="EF_hand_dom"/>
</dbReference>
<dbReference type="InterPro" id="IPR016102">
    <property type="entry name" value="Succinyl-CoA_synth-like"/>
</dbReference>
<keyword evidence="14" id="KW-0106">Calcium</keyword>
<evidence type="ECO:0000256" key="23">
    <source>
        <dbReference type="ARBA" id="ARBA00023186"/>
    </source>
</evidence>
<keyword evidence="16 30" id="KW-0460">Magnesium</keyword>
<feature type="binding site" evidence="30">
    <location>
        <begin position="366"/>
        <end position="368"/>
    </location>
    <ligand>
        <name>substrate</name>
        <note>ligand shared with subunit alpha</note>
    </ligand>
</feature>
<dbReference type="Gene3D" id="1.10.238.10">
    <property type="entry name" value="EF-hand"/>
    <property type="match status" value="3"/>
</dbReference>
<dbReference type="CDD" id="cd16227">
    <property type="entry name" value="EFh_CREC_RCN2_like"/>
    <property type="match status" value="1"/>
</dbReference>
<evidence type="ECO:0000259" key="33">
    <source>
        <dbReference type="PROSITE" id="PS50975"/>
    </source>
</evidence>
<dbReference type="EC" id="6.2.1.5" evidence="30"/>
<keyword evidence="18" id="KW-0809">Transit peptide</keyword>
<dbReference type="NCBIfam" id="NF001913">
    <property type="entry name" value="PRK00696.1"/>
    <property type="match status" value="1"/>
</dbReference>
<feature type="site" description="Important for substrate specificity" evidence="30">
    <location>
        <position position="149"/>
    </location>
</feature>
<evidence type="ECO:0000256" key="31">
    <source>
        <dbReference type="SAM" id="MobiDB-lite"/>
    </source>
</evidence>
<dbReference type="SMART" id="SM00054">
    <property type="entry name" value="EFh"/>
    <property type="match status" value="6"/>
</dbReference>
<reference evidence="34" key="2">
    <citation type="submission" date="2021-08" db="EMBL/GenBank/DDBJ databases">
        <authorList>
            <person name="Eriksson T."/>
        </authorList>
    </citation>
    <scope>NUCLEOTIDE SEQUENCE</scope>
    <source>
        <strain evidence="34">Stoneville</strain>
        <tissue evidence="34">Whole head</tissue>
    </source>
</reference>
<dbReference type="Gene3D" id="1.10.287.310">
    <property type="match status" value="1"/>
</dbReference>
<dbReference type="FunFam" id="3.40.50.261:FF:000001">
    <property type="entry name" value="Succinate--CoA ligase [ADP-forming] subunit beta"/>
    <property type="match status" value="1"/>
</dbReference>
<dbReference type="Pfam" id="PF00549">
    <property type="entry name" value="Ligase_CoA"/>
    <property type="match status" value="1"/>
</dbReference>
<dbReference type="NCBIfam" id="TIGR00012">
    <property type="entry name" value="L29"/>
    <property type="match status" value="1"/>
</dbReference>
<dbReference type="GO" id="GO:0042709">
    <property type="term" value="C:succinate-CoA ligase complex"/>
    <property type="evidence" value="ECO:0007669"/>
    <property type="project" value="TreeGrafter"/>
</dbReference>
<keyword evidence="19" id="KW-0689">Ribosomal protein</keyword>
<dbReference type="InterPro" id="IPR007194">
    <property type="entry name" value="TRAPP_component"/>
</dbReference>
<reference evidence="34" key="1">
    <citation type="journal article" date="2020" name="J Insects Food Feed">
        <title>The yellow mealworm (Tenebrio molitor) genome: a resource for the emerging insects as food and feed industry.</title>
        <authorList>
            <person name="Eriksson T."/>
            <person name="Andere A."/>
            <person name="Kelstrup H."/>
            <person name="Emery V."/>
            <person name="Picard C."/>
        </authorList>
    </citation>
    <scope>NUCLEOTIDE SEQUENCE</scope>
    <source>
        <strain evidence="34">Stoneville</strain>
        <tissue evidence="34">Whole head</tissue>
    </source>
</reference>
<keyword evidence="11" id="KW-0677">Repeat</keyword>
<dbReference type="CDD" id="cd00427">
    <property type="entry name" value="Ribosomal_L29_HIP"/>
    <property type="match status" value="1"/>
</dbReference>
<dbReference type="InterPro" id="IPR013650">
    <property type="entry name" value="ATP-grasp_succ-CoA_synth-type"/>
</dbReference>
<dbReference type="Gene3D" id="3.30.470.20">
    <property type="entry name" value="ATP-grasp fold, B domain"/>
    <property type="match status" value="1"/>
</dbReference>
<dbReference type="Pfam" id="PF00831">
    <property type="entry name" value="Ribosomal_L29"/>
    <property type="match status" value="1"/>
</dbReference>
<dbReference type="Gene3D" id="3.30.1380.20">
    <property type="entry name" value="Trafficking protein particle complex subunit 3"/>
    <property type="match status" value="1"/>
</dbReference>
<proteinExistence type="inferred from homology"/>
<dbReference type="GO" id="GO:0015031">
    <property type="term" value="P:protein transport"/>
    <property type="evidence" value="ECO:0007669"/>
    <property type="project" value="UniProtKB-ARBA"/>
</dbReference>
<dbReference type="GO" id="GO:0005794">
    <property type="term" value="C:Golgi apparatus"/>
    <property type="evidence" value="ECO:0007669"/>
    <property type="project" value="UniProtKB-SubCell"/>
</dbReference>
<evidence type="ECO:0000256" key="24">
    <source>
        <dbReference type="ARBA" id="ARBA00023274"/>
    </source>
</evidence>
<evidence type="ECO:0000256" key="9">
    <source>
        <dbReference type="ARBA" id="ARBA00022723"/>
    </source>
</evidence>
<feature type="domain" description="EF-hand" evidence="32">
    <location>
        <begin position="593"/>
        <end position="628"/>
    </location>
</feature>
<dbReference type="PROSITE" id="PS00018">
    <property type="entry name" value="EF_HAND_1"/>
    <property type="match status" value="5"/>
</dbReference>
<keyword evidence="24" id="KW-0687">Ribonucleoprotein</keyword>
<evidence type="ECO:0000256" key="3">
    <source>
        <dbReference type="ARBA" id="ARBA00005064"/>
    </source>
</evidence>
<feature type="domain" description="ATP-grasp" evidence="33">
    <location>
        <begin position="48"/>
        <end position="274"/>
    </location>
</feature>
<dbReference type="GO" id="GO:0005524">
    <property type="term" value="F:ATP binding"/>
    <property type="evidence" value="ECO:0007669"/>
    <property type="project" value="UniProtKB-UniRule"/>
</dbReference>
<dbReference type="GO" id="GO:0003735">
    <property type="term" value="F:structural constituent of ribosome"/>
    <property type="evidence" value="ECO:0007669"/>
    <property type="project" value="InterPro"/>
</dbReference>
<keyword evidence="9 30" id="KW-0479">Metal-binding</keyword>
<dbReference type="InterPro" id="IPR024096">
    <property type="entry name" value="NO_sig/Golgi_transp_ligand-bd"/>
</dbReference>
<dbReference type="InterPro" id="IPR005811">
    <property type="entry name" value="SUCC_ACL_C"/>
</dbReference>
<dbReference type="PROSITE" id="PS00579">
    <property type="entry name" value="RIBOSOMAL_L29"/>
    <property type="match status" value="1"/>
</dbReference>
<evidence type="ECO:0000256" key="12">
    <source>
        <dbReference type="ARBA" id="ARBA00022741"/>
    </source>
</evidence>
<dbReference type="FunFam" id="3.30.1380.20:FF:000013">
    <property type="entry name" value="Trafficking protein particle complex subunit"/>
    <property type="match status" value="1"/>
</dbReference>
<dbReference type="InterPro" id="IPR034723">
    <property type="entry name" value="Succ_CoA_betaA_euk"/>
</dbReference>
<protein>
    <recommendedName>
        <fullName evidence="30">Succinate--CoA ligase [ADP-forming] subunit beta, mitochondrial</fullName>
        <ecNumber evidence="30">6.2.1.5</ecNumber>
    </recommendedName>
    <alternativeName>
        <fullName evidence="30">ATP-specific succinyl-CoA synthetase subunit beta</fullName>
        <shortName evidence="30">A-SCS</shortName>
    </alternativeName>
    <alternativeName>
        <fullName evidence="30">Succinyl-CoA synthetase beta-A chain</fullName>
        <shortName evidence="30">SCS-betaA</shortName>
    </alternativeName>
</protein>
<dbReference type="Pfam" id="PF08442">
    <property type="entry name" value="ATP-grasp_2"/>
    <property type="match status" value="1"/>
</dbReference>
<dbReference type="HAMAP" id="MF_00558">
    <property type="entry name" value="Succ_CoA_beta"/>
    <property type="match status" value="1"/>
</dbReference>
<keyword evidence="35" id="KW-1185">Reference proteome</keyword>
<feature type="binding site" evidence="30">
    <location>
        <begin position="92"/>
        <end position="94"/>
    </location>
    <ligand>
        <name>ATP</name>
        <dbReference type="ChEBI" id="CHEBI:30616"/>
    </ligand>
</feature>
<comment type="pathway">
    <text evidence="3 30">Carbohydrate metabolism; tricarboxylic acid cycle; succinate from succinyl-CoA (ligase route): step 1/1.</text>
</comment>
<dbReference type="GO" id="GO:0005739">
    <property type="term" value="C:mitochondrion"/>
    <property type="evidence" value="ECO:0007669"/>
    <property type="project" value="UniProtKB-SubCell"/>
</dbReference>
<evidence type="ECO:0000256" key="6">
    <source>
        <dbReference type="ARBA" id="ARBA00022448"/>
    </source>
</evidence>
<name>A0A8J6H725_TENMO</name>
<dbReference type="FunFam" id="3.30.1490.20:FF:000004">
    <property type="entry name" value="Succinate--CoA ligase [ADP-forming] subunit beta, mitochondrial"/>
    <property type="match status" value="1"/>
</dbReference>
<dbReference type="InterPro" id="IPR001854">
    <property type="entry name" value="Ribosomal_uL29"/>
</dbReference>
<comment type="function">
    <text evidence="30">ATP-specific succinyl-CoA synthetase functions in the citric acid cycle (TCA), coupling the hydrolysis of succinyl-CoA to the synthesis of ATP and thus represents the only step of substrate-level phosphorylation in the TCA. The beta subunit provides nucleotide specificity of the enzyme and binds the substrate succinate, while the binding sites for coenzyme A and phosphate are found in the alpha subunit.</text>
</comment>
<dbReference type="HAMAP" id="MF_03220">
    <property type="entry name" value="Succ_CoA_betaA_euk"/>
    <property type="match status" value="1"/>
</dbReference>
<evidence type="ECO:0000256" key="29">
    <source>
        <dbReference type="ARBA" id="ARBA00063570"/>
    </source>
</evidence>
<dbReference type="Gene3D" id="3.40.50.261">
    <property type="entry name" value="Succinyl-CoA synthetase domains"/>
    <property type="match status" value="1"/>
</dbReference>
<comment type="subcellular location">
    <subcellularLocation>
        <location evidence="2">Endoplasmic reticulum lumen</location>
    </subcellularLocation>
    <subcellularLocation>
        <location evidence="1">Golgi apparatus</location>
        <location evidence="1">cis-Golgi network</location>
    </subcellularLocation>
    <subcellularLocation>
        <location evidence="30">Mitochondrion</location>
    </subcellularLocation>
</comment>
<evidence type="ECO:0000256" key="28">
    <source>
        <dbReference type="ARBA" id="ARBA00063143"/>
    </source>
</evidence>
<evidence type="ECO:0000256" key="25">
    <source>
        <dbReference type="ARBA" id="ARBA00052879"/>
    </source>
</evidence>
<comment type="similarity">
    <text evidence="5">Belongs to the universal ribosomal protein uL29 family.</text>
</comment>
<dbReference type="FunFam" id="3.30.470.20:FF:000002">
    <property type="entry name" value="Succinate--CoA ligase [ADP-forming] subunit beta"/>
    <property type="match status" value="1"/>
</dbReference>
<dbReference type="GO" id="GO:0004776">
    <property type="term" value="F:succinate-CoA ligase (GDP-forming) activity"/>
    <property type="evidence" value="ECO:0007669"/>
    <property type="project" value="UniProtKB-EC"/>
</dbReference>
<keyword evidence="6" id="KW-0813">Transport</keyword>
<dbReference type="GO" id="GO:0030008">
    <property type="term" value="C:TRAPP complex"/>
    <property type="evidence" value="ECO:0007669"/>
    <property type="project" value="InterPro"/>
</dbReference>
<comment type="catalytic activity">
    <reaction evidence="30">
        <text>succinate + ATP + CoA = succinyl-CoA + ADP + phosphate</text>
        <dbReference type="Rhea" id="RHEA:17661"/>
        <dbReference type="ChEBI" id="CHEBI:30031"/>
        <dbReference type="ChEBI" id="CHEBI:30616"/>
        <dbReference type="ChEBI" id="CHEBI:43474"/>
        <dbReference type="ChEBI" id="CHEBI:57287"/>
        <dbReference type="ChEBI" id="CHEBI:57292"/>
        <dbReference type="ChEBI" id="CHEBI:456216"/>
        <dbReference type="EC" id="6.2.1.5"/>
    </reaction>
</comment>
<keyword evidence="20" id="KW-0333">Golgi apparatus</keyword>
<comment type="function">
    <text evidence="26">GTP-specific succinyl-CoA synthetase functions in the citric acid cycle (TCA), coupling the hydrolysis of succinyl-CoA to the synthesis of GTP and thus represents the only step of substrate-level phosphorylation in the TCA. The beta subunit provides nucleotide specificity of the enzyme and binds the substrate succinate, while the binding sites for coenzyme A and phosphate are found in the alpha subunit.</text>
</comment>
<evidence type="ECO:0000256" key="16">
    <source>
        <dbReference type="ARBA" id="ARBA00022842"/>
    </source>
</evidence>
<keyword evidence="21 30" id="KW-0496">Mitochondrion</keyword>
<comment type="subunit">
    <text evidence="29">Heterodimer of an alpha and a beta subunit. The beta subunit determines specificity for GTP.</text>
</comment>
<dbReference type="InterPro" id="IPR005809">
    <property type="entry name" value="Succ_CoA_ligase-like_bsu"/>
</dbReference>
<dbReference type="AlphaFoldDB" id="A0A8J6H725"/>
<dbReference type="InterPro" id="IPR013815">
    <property type="entry name" value="ATP_grasp_subdomain_1"/>
</dbReference>
<feature type="region of interest" description="Disordered" evidence="31">
    <location>
        <begin position="459"/>
        <end position="485"/>
    </location>
</feature>
<evidence type="ECO:0000256" key="2">
    <source>
        <dbReference type="ARBA" id="ARBA00004319"/>
    </source>
</evidence>
<dbReference type="CDD" id="cd14942">
    <property type="entry name" value="TRAPPC3_bet3"/>
    <property type="match status" value="1"/>
</dbReference>
<comment type="catalytic activity">
    <reaction evidence="25">
        <text>GTP + succinate + CoA = succinyl-CoA + GDP + phosphate</text>
        <dbReference type="Rhea" id="RHEA:22120"/>
        <dbReference type="ChEBI" id="CHEBI:30031"/>
        <dbReference type="ChEBI" id="CHEBI:37565"/>
        <dbReference type="ChEBI" id="CHEBI:43474"/>
        <dbReference type="ChEBI" id="CHEBI:57287"/>
        <dbReference type="ChEBI" id="CHEBI:57292"/>
        <dbReference type="ChEBI" id="CHEBI:58189"/>
        <dbReference type="EC" id="6.2.1.4"/>
    </reaction>
</comment>
<feature type="binding site" evidence="30">
    <location>
        <position position="258"/>
    </location>
    <ligand>
        <name>Mg(2+)</name>
        <dbReference type="ChEBI" id="CHEBI:18420"/>
    </ligand>
</feature>
<evidence type="ECO:0000256" key="4">
    <source>
        <dbReference type="ARBA" id="ARBA00006218"/>
    </source>
</evidence>
<dbReference type="UniPathway" id="UPA00223">
    <property type="reaction ID" value="UER00999"/>
</dbReference>
<dbReference type="GO" id="GO:0004775">
    <property type="term" value="F:succinate-CoA ligase (ADP-forming) activity"/>
    <property type="evidence" value="ECO:0007669"/>
    <property type="project" value="UniProtKB-UniRule"/>
</dbReference>
<evidence type="ECO:0000313" key="35">
    <source>
        <dbReference type="Proteomes" id="UP000719412"/>
    </source>
</evidence>
<dbReference type="InterPro" id="IPR017866">
    <property type="entry name" value="Succ-CoA_synthase_bsu_CS"/>
</dbReference>
<dbReference type="PROSITE" id="PS50975">
    <property type="entry name" value="ATP_GRASP"/>
    <property type="match status" value="1"/>
</dbReference>
<dbReference type="SUPFAM" id="SSF52777">
    <property type="entry name" value="CoA-dependent acyltransferases"/>
    <property type="match status" value="1"/>
</dbReference>
<keyword evidence="12 30" id="KW-0547">Nucleotide-binding</keyword>
<dbReference type="EMBL" id="JABDTM020028360">
    <property type="protein sequence ID" value="KAH0809067.1"/>
    <property type="molecule type" value="Genomic_DNA"/>
</dbReference>
<dbReference type="SUPFAM" id="SSF47473">
    <property type="entry name" value="EF-hand"/>
    <property type="match status" value="2"/>
</dbReference>
<evidence type="ECO:0000256" key="13">
    <source>
        <dbReference type="ARBA" id="ARBA00022824"/>
    </source>
</evidence>
<dbReference type="Pfam" id="PF13499">
    <property type="entry name" value="EF-hand_7"/>
    <property type="match status" value="1"/>
</dbReference>
<comment type="caution">
    <text evidence="34">The sequence shown here is derived from an EMBL/GenBank/DDBJ whole genome shotgun (WGS) entry which is preliminary data.</text>
</comment>
<dbReference type="FunFam" id="1.10.238.10:FF:000104">
    <property type="entry name" value="calumenin isoform X1"/>
    <property type="match status" value="1"/>
</dbReference>
<dbReference type="GO" id="GO:0006104">
    <property type="term" value="P:succinyl-CoA metabolic process"/>
    <property type="evidence" value="ECO:0007669"/>
    <property type="project" value="TreeGrafter"/>
</dbReference>
<evidence type="ECO:0000256" key="22">
    <source>
        <dbReference type="ARBA" id="ARBA00023180"/>
    </source>
</evidence>
<evidence type="ECO:0000256" key="17">
    <source>
        <dbReference type="ARBA" id="ARBA00022892"/>
    </source>
</evidence>
<dbReference type="SUPFAM" id="SSF46561">
    <property type="entry name" value="Ribosomal protein L29 (L29p)"/>
    <property type="match status" value="1"/>
</dbReference>
<evidence type="ECO:0000256" key="21">
    <source>
        <dbReference type="ARBA" id="ARBA00023128"/>
    </source>
</evidence>
<evidence type="ECO:0000256" key="1">
    <source>
        <dbReference type="ARBA" id="ARBA00004222"/>
    </source>
</evidence>
<evidence type="ECO:0000256" key="5">
    <source>
        <dbReference type="ARBA" id="ARBA00009254"/>
    </source>
</evidence>
<evidence type="ECO:0000259" key="32">
    <source>
        <dbReference type="PROSITE" id="PS50222"/>
    </source>
</evidence>
<dbReference type="GO" id="GO:0006412">
    <property type="term" value="P:translation"/>
    <property type="evidence" value="ECO:0007669"/>
    <property type="project" value="InterPro"/>
</dbReference>
<comment type="cofactor">
    <cofactor evidence="30">
        <name>Mg(2+)</name>
        <dbReference type="ChEBI" id="CHEBI:18420"/>
    </cofactor>
    <text evidence="30">Binds 1 Mg(2+) ion per subunit.</text>
</comment>
<sequence>MATMLRSVILAENVLLKNGTKILGSITPSWQPQKQQRRNLNVHEHISYTLLRDAGIQVPKFGVAKTKQEAKKIAEELATKDIVLKAQVLAGGRGKGHFKNGLKGGVRMVYSPEEAEDISGQMLGQYLVTKQTGEKGRICNLVMVAERKFPRKEFYFAIMMERAFAGPVIIASSQGGVNIEEVAAENPDAILYEPIDISKGLSKEQAETVAVKVGLSSQKEKTGQMLLKMYDLFCKKDALLIEINPYAEDAGETYFSLDAKFRFDDNAAFRQKELFALRDWTQEDEKEVAAAKFDLNYIALDGNIGCLVNGAGLAMATMDIISLHGGSPANFLDVGGGATAQAVKEAFKIITADPKVHAILVNIFGGIMRCDVIAEGIIAAAKELSLKMPIVCRLQGTNVDDAKVLIASSGLKILPVDNLDEAARLAVKLSNIVSLARDAKLDINFEIPFDAGVMHSHSNDVHKERESDGAYSPRDHSHFSDSGEHHNEFDHEVILGSHKEAEEYDHLSPEEAKRRLRILLKKMDLNDDQQVDKKELKTWILRSFKMLSEEEANERLEDADEDNNGLVTWQEYLSDAYGMDNEENLSIGDENDQLIRDDKEMWKAADINNDGVLDSKEWNAFSHPEEHPSMLPIILEQTLREKDKDGDRFISFQEFVGDRAEEHDKDWLQVEKDKFDSDLDKDGDGKLSSNEILSWVVPSNEEIAEEEVQHLFASSDDDHDELLSFDEVLEHHDTFVGSEATDYAMLDDSKSDNDKVAALKEAVNAHKKYSVEAVNGFGVDRHLLGLKLEAIENLLPVPDLYKDPSFTRSTHMRLSTSQGKVKCSDLRLRDKKELTKQLDELKTELTSLRVAKVTGGAPSKLSKIRVVRKAIARVYIVMHQKQKENLRKLYKNKKYKPLDLRPKKTRAIRRALTKHEQRIKTPKELHKRSIYPQRKVRGLTPVVTLDPCPHFSVEKYHFPVDAVPSTARNVCECGTRRAGNFSQYKACVLKQHHLHFRNKNSELVTLTYGALVAQMIKDLDNTEDVSKQLERLGYNMGVRLIEDFLAKTGTGRCLDLKDTADKIQSAFRMYLGVQPNVANWSAAGDEFSFILDTNPLTDLVELPDELKNLKYCNIICGVIRGALEMVQLEVQSWIVQDQLKGDQNTEVRVKFIRRLEDAMPAGED</sequence>
<comment type="subunit">
    <text evidence="30">Heterodimer of an alpha and a beta subunit. The beta subunit determines specificity for ATP.</text>
</comment>
<evidence type="ECO:0000256" key="27">
    <source>
        <dbReference type="ARBA" id="ARBA00056975"/>
    </source>
</evidence>
<feature type="domain" description="EF-hand" evidence="32">
    <location>
        <begin position="547"/>
        <end position="582"/>
    </location>
</feature>
<dbReference type="GO" id="GO:0005509">
    <property type="term" value="F:calcium ion binding"/>
    <property type="evidence" value="ECO:0007669"/>
    <property type="project" value="InterPro"/>
</dbReference>
<dbReference type="Pfam" id="PF04051">
    <property type="entry name" value="TRAPP"/>
    <property type="match status" value="1"/>
</dbReference>
<dbReference type="GO" id="GO:0005840">
    <property type="term" value="C:ribosome"/>
    <property type="evidence" value="ECO:0007669"/>
    <property type="project" value="UniProtKB-KW"/>
</dbReference>
<dbReference type="InterPro" id="IPR018247">
    <property type="entry name" value="EF_Hand_1_Ca_BS"/>
</dbReference>
<keyword evidence="15 30" id="KW-0067">ATP-binding</keyword>
<dbReference type="GO" id="GO:0005788">
    <property type="term" value="C:endoplasmic reticulum lumen"/>
    <property type="evidence" value="ECO:0007669"/>
    <property type="project" value="UniProtKB-SubCell"/>
</dbReference>
<accession>A0A8J6H725</accession>
<dbReference type="HAMAP" id="MF_00374">
    <property type="entry name" value="Ribosomal_uL29"/>
    <property type="match status" value="1"/>
</dbReference>
<feature type="binding site" evidence="30">
    <location>
        <position position="85"/>
    </location>
    <ligand>
        <name>ATP</name>
        <dbReference type="ChEBI" id="CHEBI:30616"/>
    </ligand>
</feature>
<feature type="binding site" evidence="30">
    <location>
        <position position="309"/>
    </location>
    <ligand>
        <name>substrate</name>
        <note>ligand shared with subunit alpha</note>
    </ligand>
</feature>
<dbReference type="SUPFAM" id="SSF111126">
    <property type="entry name" value="Ligand-binding domain in the NO signalling and Golgi transport"/>
    <property type="match status" value="1"/>
</dbReference>
<gene>
    <name evidence="34" type="ORF">GEV33_013724</name>
</gene>
<comment type="function">
    <text evidence="27">Probable molecular chaperone assisting protein biosynthesis and transport in the endoplasmic reticulum. Required for the proper biosynthesis and transport of pulmonary surfactant-associated protein A/SP-A, pulmonary surfactant-associated protein D/SP-D and the lipid transporter ABCA3. By regulating both the proper expression and the degradation through the endoplasmic reticulum-associated protein degradation pathway of these proteins plays a crucial role in pulmonary surfactant homeostasis. Has an anti-fibrotic activity by negatively regulating the secretion of type I and type III collagens. This calcium-binding protein also transiently associates with immature PCSK6 and regulates its secretion.</text>
</comment>
<evidence type="ECO:0000256" key="15">
    <source>
        <dbReference type="ARBA" id="ARBA00022840"/>
    </source>
</evidence>
<organism evidence="34 35">
    <name type="scientific">Tenebrio molitor</name>
    <name type="common">Yellow mealworm beetle</name>
    <dbReference type="NCBI Taxonomy" id="7067"/>
    <lineage>
        <taxon>Eukaryota</taxon>
        <taxon>Metazoa</taxon>
        <taxon>Ecdysozoa</taxon>
        <taxon>Arthropoda</taxon>
        <taxon>Hexapoda</taxon>
        <taxon>Insecta</taxon>
        <taxon>Pterygota</taxon>
        <taxon>Neoptera</taxon>
        <taxon>Endopterygota</taxon>
        <taxon>Coleoptera</taxon>
        <taxon>Polyphaga</taxon>
        <taxon>Cucujiformia</taxon>
        <taxon>Tenebrionidae</taxon>
        <taxon>Tenebrio</taxon>
    </lineage>
</organism>
<dbReference type="FunFam" id="6.10.250.3450:FF:000001">
    <property type="entry name" value="60S ribosomal protein L35"/>
    <property type="match status" value="1"/>
</dbReference>